<dbReference type="Gene3D" id="1.10.1780.10">
    <property type="entry name" value="Clp, N-terminal domain"/>
    <property type="match status" value="1"/>
</dbReference>
<keyword evidence="1" id="KW-0677">Repeat</keyword>
<dbReference type="EMBL" id="BMML01000019">
    <property type="protein sequence ID" value="GGN31695.1"/>
    <property type="molecule type" value="Genomic_DNA"/>
</dbReference>
<dbReference type="SMART" id="SM00028">
    <property type="entry name" value="TPR"/>
    <property type="match status" value="5"/>
</dbReference>
<protein>
    <recommendedName>
        <fullName evidence="5">Clp R domain-containing protein</fullName>
    </recommendedName>
</protein>
<feature type="repeat" description="TPR" evidence="3">
    <location>
        <begin position="1233"/>
        <end position="1266"/>
    </location>
</feature>
<evidence type="ECO:0000313" key="7">
    <source>
        <dbReference type="Proteomes" id="UP000653411"/>
    </source>
</evidence>
<dbReference type="InterPro" id="IPR019734">
    <property type="entry name" value="TPR_rpt"/>
</dbReference>
<name>A0A917XJ16_9ACTN</name>
<dbReference type="Pfam" id="PF02861">
    <property type="entry name" value="Clp_N"/>
    <property type="match status" value="1"/>
</dbReference>
<feature type="region of interest" description="Disordered" evidence="4">
    <location>
        <begin position="709"/>
        <end position="749"/>
    </location>
</feature>
<feature type="domain" description="Clp R" evidence="5">
    <location>
        <begin position="518"/>
        <end position="599"/>
    </location>
</feature>
<feature type="region of interest" description="Disordered" evidence="4">
    <location>
        <begin position="913"/>
        <end position="951"/>
    </location>
</feature>
<dbReference type="PANTHER" id="PTHR44858">
    <property type="entry name" value="TETRATRICOPEPTIDE REPEAT PROTEIN 6"/>
    <property type="match status" value="1"/>
</dbReference>
<reference evidence="6" key="2">
    <citation type="submission" date="2020-09" db="EMBL/GenBank/DDBJ databases">
        <authorList>
            <person name="Sun Q."/>
            <person name="Zhou Y."/>
        </authorList>
    </citation>
    <scope>NUCLEOTIDE SEQUENCE</scope>
    <source>
        <strain evidence="6">CGMCC 4.7110</strain>
    </source>
</reference>
<dbReference type="SUPFAM" id="SSF81923">
    <property type="entry name" value="Double Clp-N motif"/>
    <property type="match status" value="2"/>
</dbReference>
<dbReference type="InterPro" id="IPR050498">
    <property type="entry name" value="Ycf3"/>
</dbReference>
<organism evidence="6 7">
    <name type="scientific">Streptomyces fuscichromogenes</name>
    <dbReference type="NCBI Taxonomy" id="1324013"/>
    <lineage>
        <taxon>Bacteria</taxon>
        <taxon>Bacillati</taxon>
        <taxon>Actinomycetota</taxon>
        <taxon>Actinomycetes</taxon>
        <taxon>Kitasatosporales</taxon>
        <taxon>Streptomycetaceae</taxon>
        <taxon>Streptomyces</taxon>
    </lineage>
</organism>
<dbReference type="PANTHER" id="PTHR44858:SF1">
    <property type="entry name" value="UDP-N-ACETYLGLUCOSAMINE--PEPTIDE N-ACETYLGLUCOSAMINYLTRANSFERASE SPINDLY-RELATED"/>
    <property type="match status" value="1"/>
</dbReference>
<sequence length="1445" mass="151864">MADFTQRRPSGPAVALTPRLRCAHGAGAVVGAADAALTTGRAAHALDAYLRALADHPRTGFCDRVLHARAAEAALAARCPQIARDLASAAARGAGERPIGADAALTARALALLARALLALGRTEAAAGALRRAQSTVQRDKAVDQLVRLSAAQVHLVLEAPFDDLERATAWLTSMLGRHQLNPAQPGVMPSLLISLGRTFLQHDRLEPACESFDMAGRFTGVTGWVAAKGILALAGRHPEADRRMRYAAADWAEALCEEAHCRAAMGIDCAESDAPLVFGLAATSAANRGDAETAARLSASCTYLDGLARTGQGVWTVPGEPPADSLFLFADHAAQRRWAALHQGVHGIRALATAGADAEPDADVDVLPPRPVWWAERSDAAHLRAVAREAHGVFGRLSASDPETFRAMYDRAIRTIAHLESLLGEEPILSRRRTSRLETSASVLGPVRPAPDGGSAAADWKKPPGALGLPAFVPAPYKDMTTATPSAERARPGAFARPSWSVVDAGRPGADCWTALTAAAEAHRLGHGLVGSEHLLLAVSEDADCAGLLGLLGITRAAVLRCVTALLGPDPERRAELRLSERAGAVLALAAGHALARGAGRVRPLHVLGALTLDGMGVGAQILTSLGADHDEILVRIRLHTSSAPDGPTPSAASAGWVIGGLPSLRDLTAPTRRSVARAVDWAAASPGGLLDPSLLLRAIAAEGWDQTRRPAAGPSGMLPSGPPRSPEHALPDASVPAPDNAGGSTAEVGSTALRVTPTPAARRVLAAASKNAQRQGRQGVDLDDVVRAILRDGDSAESTGARPAPGAEEGDRPPPDTGARGVLDSARAAAESGGQPYIGPEHLRTALEEAGDRPCHAQAASPGTGLYPGAPLPLTPGADRALASAAALARAAGRAGFTAGDLAQALSEVAPLPNSRPAPPSHEYGSENPTERDTADEEPERPDGQPFHPDLVRHLKRALATIDRETTNLLSRGHSTDGDEAEYRRRLEEVLDAQGEQLEILRLLHRHAPGRHVHRLIEVLTTVARRRRGFLACAALDQAAGLARLNARPHQERTVGLARVLTELGVVHQESGRWREALVWYDEALGLLEPVQEPDGGSLAAAGMASEAGDLRGWTLGQRARCLSADGPDSETAALLLVAAHHRLRMTGARPPTRLGPMVTEVAHVAGRLGELGRHDQALVVASGTIKTVGAELPELAAVHDERARALSRLNRGDLGRADLDHAVRLAPDDPSRLSARGAHLLWTGGLDEAIADFDRALALSPASVFPLHLRGEAFRRAGRLTEALADLDTVARDGGSPSALLCRGQVRRELGDVEGALRDLTAAGALDPDCAWTRYEYALGLFVAGCPEQARLQTGAAIRQGTARYREFGPWRFTHAANLAVFHTALGAGRQACHWLGTAFNYRHHPWGVADFHDDLVELARALPERAGLCAELSRAAGRHGP</sequence>
<evidence type="ECO:0000259" key="5">
    <source>
        <dbReference type="Pfam" id="PF02861"/>
    </source>
</evidence>
<dbReference type="PROSITE" id="PS50005">
    <property type="entry name" value="TPR"/>
    <property type="match status" value="1"/>
</dbReference>
<dbReference type="InterPro" id="IPR004176">
    <property type="entry name" value="Clp_R_N"/>
</dbReference>
<evidence type="ECO:0000313" key="6">
    <source>
        <dbReference type="EMBL" id="GGN31695.1"/>
    </source>
</evidence>
<comment type="caution">
    <text evidence="6">The sequence shown here is derived from an EMBL/GenBank/DDBJ whole genome shotgun (WGS) entry which is preliminary data.</text>
</comment>
<evidence type="ECO:0000256" key="1">
    <source>
        <dbReference type="ARBA" id="ARBA00022737"/>
    </source>
</evidence>
<keyword evidence="2 3" id="KW-0802">TPR repeat</keyword>
<dbReference type="InterPro" id="IPR011990">
    <property type="entry name" value="TPR-like_helical_dom_sf"/>
</dbReference>
<dbReference type="InterPro" id="IPR036628">
    <property type="entry name" value="Clp_N_dom_sf"/>
</dbReference>
<gene>
    <name evidence="6" type="ORF">GCM10011578_069800</name>
</gene>
<evidence type="ECO:0000256" key="2">
    <source>
        <dbReference type="ARBA" id="ARBA00022803"/>
    </source>
</evidence>
<keyword evidence="7" id="KW-1185">Reference proteome</keyword>
<dbReference type="Gene3D" id="1.25.40.10">
    <property type="entry name" value="Tetratricopeptide repeat domain"/>
    <property type="match status" value="2"/>
</dbReference>
<dbReference type="SUPFAM" id="SSF48452">
    <property type="entry name" value="TPR-like"/>
    <property type="match status" value="2"/>
</dbReference>
<feature type="region of interest" description="Disordered" evidence="4">
    <location>
        <begin position="793"/>
        <end position="823"/>
    </location>
</feature>
<reference evidence="6" key="1">
    <citation type="journal article" date="2014" name="Int. J. Syst. Evol. Microbiol.">
        <title>Complete genome sequence of Corynebacterium casei LMG S-19264T (=DSM 44701T), isolated from a smear-ripened cheese.</title>
        <authorList>
            <consortium name="US DOE Joint Genome Institute (JGI-PGF)"/>
            <person name="Walter F."/>
            <person name="Albersmeier A."/>
            <person name="Kalinowski J."/>
            <person name="Ruckert C."/>
        </authorList>
    </citation>
    <scope>NUCLEOTIDE SEQUENCE</scope>
    <source>
        <strain evidence="6">CGMCC 4.7110</strain>
    </source>
</reference>
<accession>A0A917XJ16</accession>
<evidence type="ECO:0000256" key="4">
    <source>
        <dbReference type="SAM" id="MobiDB-lite"/>
    </source>
</evidence>
<evidence type="ECO:0000256" key="3">
    <source>
        <dbReference type="PROSITE-ProRule" id="PRU00339"/>
    </source>
</evidence>
<proteinExistence type="predicted"/>
<dbReference type="Proteomes" id="UP000653411">
    <property type="component" value="Unassembled WGS sequence"/>
</dbReference>